<keyword evidence="1" id="KW-0732">Signal</keyword>
<proteinExistence type="predicted"/>
<dbReference type="EMBL" id="JBBPDW010000006">
    <property type="protein sequence ID" value="KAK7551607.1"/>
    <property type="molecule type" value="Genomic_DNA"/>
</dbReference>
<evidence type="ECO:0000256" key="1">
    <source>
        <dbReference type="SAM" id="SignalP"/>
    </source>
</evidence>
<evidence type="ECO:0000313" key="3">
    <source>
        <dbReference type="Proteomes" id="UP001365128"/>
    </source>
</evidence>
<gene>
    <name evidence="2" type="ORF">IWX46DRAFT_578875</name>
</gene>
<reference evidence="2 3" key="1">
    <citation type="submission" date="2024-04" db="EMBL/GenBank/DDBJ databases">
        <title>Phyllosticta paracitricarpa is synonymous to the EU quarantine fungus P. citricarpa based on phylogenomic analyses.</title>
        <authorList>
            <consortium name="Lawrence Berkeley National Laboratory"/>
            <person name="Van Ingen-Buijs V.A."/>
            <person name="Van Westerhoven A.C."/>
            <person name="Haridas S."/>
            <person name="Skiadas P."/>
            <person name="Martin F."/>
            <person name="Groenewald J.Z."/>
            <person name="Crous P.W."/>
            <person name="Seidl M.F."/>
        </authorList>
    </citation>
    <scope>NUCLEOTIDE SEQUENCE [LARGE SCALE GENOMIC DNA]</scope>
    <source>
        <strain evidence="2 3">CBS 122670</strain>
    </source>
</reference>
<protein>
    <submittedName>
        <fullName evidence="2">Uncharacterized protein</fullName>
    </submittedName>
</protein>
<comment type="caution">
    <text evidence="2">The sequence shown here is derived from an EMBL/GenBank/DDBJ whole genome shotgun (WGS) entry which is preliminary data.</text>
</comment>
<feature type="chain" id="PRO_5046738175" evidence="1">
    <location>
        <begin position="26"/>
        <end position="278"/>
    </location>
</feature>
<name>A0ABR1MNB4_9PEZI</name>
<evidence type="ECO:0000313" key="2">
    <source>
        <dbReference type="EMBL" id="KAK7551607.1"/>
    </source>
</evidence>
<sequence length="278" mass="30445">MRGINPSRRAVALMTALLFMSPTSAAPLAVAPPSSPQCRCALMPASTPFFPPQSPAPTRTGSSSFVDSCTALGPRLQSWREAAPENAAEEASKLEAWVLDQDERTAKAAADVLWGKRPLPTGVMMKTGASGNKANAEVLEALRSGKDKGRVVCRSVIVVDEIRPADKWRGIEDASWQTTGPDQWQQGPAKTLWKDIEDALRSQKLLLPMRIVVLLLVLLCLIEVGDEIVKCFQARRGGIQDRRGGRRDEKSWLKNLPRMKLPALDPIMETDEDDTPLP</sequence>
<feature type="signal peptide" evidence="1">
    <location>
        <begin position="1"/>
        <end position="25"/>
    </location>
</feature>
<dbReference type="Proteomes" id="UP001365128">
    <property type="component" value="Unassembled WGS sequence"/>
</dbReference>
<keyword evidence="3" id="KW-1185">Reference proteome</keyword>
<accession>A0ABR1MNB4</accession>
<organism evidence="2 3">
    <name type="scientific">Phyllosticta citricarpa</name>
    <dbReference type="NCBI Taxonomy" id="55181"/>
    <lineage>
        <taxon>Eukaryota</taxon>
        <taxon>Fungi</taxon>
        <taxon>Dikarya</taxon>
        <taxon>Ascomycota</taxon>
        <taxon>Pezizomycotina</taxon>
        <taxon>Dothideomycetes</taxon>
        <taxon>Dothideomycetes incertae sedis</taxon>
        <taxon>Botryosphaeriales</taxon>
        <taxon>Phyllostictaceae</taxon>
        <taxon>Phyllosticta</taxon>
    </lineage>
</organism>